<protein>
    <submittedName>
        <fullName evidence="1">Uncharacterized protein</fullName>
    </submittedName>
</protein>
<evidence type="ECO:0000313" key="2">
    <source>
        <dbReference type="Proteomes" id="UP000652761"/>
    </source>
</evidence>
<name>A0A843TMR8_COLES</name>
<gene>
    <name evidence="1" type="ORF">Taro_002892</name>
</gene>
<organism evidence="1 2">
    <name type="scientific">Colocasia esculenta</name>
    <name type="common">Wild taro</name>
    <name type="synonym">Arum esculentum</name>
    <dbReference type="NCBI Taxonomy" id="4460"/>
    <lineage>
        <taxon>Eukaryota</taxon>
        <taxon>Viridiplantae</taxon>
        <taxon>Streptophyta</taxon>
        <taxon>Embryophyta</taxon>
        <taxon>Tracheophyta</taxon>
        <taxon>Spermatophyta</taxon>
        <taxon>Magnoliopsida</taxon>
        <taxon>Liliopsida</taxon>
        <taxon>Araceae</taxon>
        <taxon>Aroideae</taxon>
        <taxon>Colocasieae</taxon>
        <taxon>Colocasia</taxon>
    </lineage>
</organism>
<proteinExistence type="predicted"/>
<evidence type="ECO:0000313" key="1">
    <source>
        <dbReference type="EMBL" id="MQL70580.1"/>
    </source>
</evidence>
<comment type="caution">
    <text evidence="1">The sequence shown here is derived from an EMBL/GenBank/DDBJ whole genome shotgun (WGS) entry which is preliminary data.</text>
</comment>
<accession>A0A843TMR8</accession>
<dbReference type="AlphaFoldDB" id="A0A843TMR8"/>
<dbReference type="Proteomes" id="UP000652761">
    <property type="component" value="Unassembled WGS sequence"/>
</dbReference>
<feature type="non-terminal residue" evidence="1">
    <location>
        <position position="1"/>
    </location>
</feature>
<sequence length="458" mass="48609">MSAGIGLEEALDLALRRGPNFLTMVQGRSGIRRGWKSGEIFGSVGGGATLGAPGMGLGGRVVTVGIRAESTEICKELITIAVPKKGVWLPCMIRARAAGCSCCCAACVASVVARCVRAAAARLALDSLEWSSLCGGFLQESRGAVLLVVFGAFECAFVAKAERACVCVAFIGVELLSAEPVEAEAHRLVALCSGEVSQNRCCCPGEGFSQDCSTLVSTVAVLPQSVRCAVGSASAFWLNGALAVLVEVLPGPACVTSVVLLAAVFSRMVCVIGLCILVKVLPRIALCRFWWRFFPEVLCIRFGPLLSCPCDSRDEVSLLPVGLSVLQSAWALSVEVLCAWPCVWLLRCPACLVAHFQVFSAALVGLRVPVAWTVCFVSHAQRALPDGGLVSVVGVWLAVLLVEASVLRWGFPSCGWKRLVVYVSFLCFPLVTRGGDAPLWCCVARVRIVATFWWSHLP</sequence>
<reference evidence="1" key="1">
    <citation type="submission" date="2017-07" db="EMBL/GenBank/DDBJ databases">
        <title>Taro Niue Genome Assembly and Annotation.</title>
        <authorList>
            <person name="Atibalentja N."/>
            <person name="Keating K."/>
            <person name="Fields C.J."/>
        </authorList>
    </citation>
    <scope>NUCLEOTIDE SEQUENCE</scope>
    <source>
        <strain evidence="1">Niue_2</strain>
        <tissue evidence="1">Leaf</tissue>
    </source>
</reference>
<dbReference type="EMBL" id="NMUH01000072">
    <property type="protein sequence ID" value="MQL70580.1"/>
    <property type="molecule type" value="Genomic_DNA"/>
</dbReference>
<keyword evidence="2" id="KW-1185">Reference proteome</keyword>